<dbReference type="PROSITE" id="PS51087">
    <property type="entry name" value="APAG"/>
    <property type="match status" value="1"/>
</dbReference>
<dbReference type="Gene3D" id="2.60.40.1470">
    <property type="entry name" value="ApaG domain"/>
    <property type="match status" value="1"/>
</dbReference>
<organism evidence="5 6">
    <name type="scientific">Oopsacas minuta</name>
    <dbReference type="NCBI Taxonomy" id="111878"/>
    <lineage>
        <taxon>Eukaryota</taxon>
        <taxon>Metazoa</taxon>
        <taxon>Porifera</taxon>
        <taxon>Hexactinellida</taxon>
        <taxon>Hexasterophora</taxon>
        <taxon>Lyssacinosida</taxon>
        <taxon>Leucopsacidae</taxon>
        <taxon>Oopsacas</taxon>
    </lineage>
</organism>
<comment type="pathway">
    <text evidence="1">Protein modification; protein ubiquitination.</text>
</comment>
<dbReference type="PANTHER" id="PTHR46550">
    <property type="entry name" value="F-BOX ONLY PROTEIN 3"/>
    <property type="match status" value="1"/>
</dbReference>
<dbReference type="InterPro" id="IPR007474">
    <property type="entry name" value="ApaG_domain"/>
</dbReference>
<dbReference type="SUPFAM" id="SSF160631">
    <property type="entry name" value="SMI1/KNR4-like"/>
    <property type="match status" value="1"/>
</dbReference>
<gene>
    <name evidence="5" type="ORF">LOD99_915</name>
</gene>
<name>A0AAV7K189_9METZ</name>
<comment type="caution">
    <text evidence="5">The sequence shown here is derived from an EMBL/GenBank/DDBJ whole genome shotgun (WGS) entry which is preliminary data.</text>
</comment>
<dbReference type="InterPro" id="IPR018958">
    <property type="entry name" value="Knr4/Smi1-like_dom"/>
</dbReference>
<dbReference type="Gene3D" id="3.40.1580.10">
    <property type="entry name" value="SMI1/KNR4-like"/>
    <property type="match status" value="1"/>
</dbReference>
<evidence type="ECO:0000256" key="2">
    <source>
        <dbReference type="ARBA" id="ARBA00022786"/>
    </source>
</evidence>
<dbReference type="SUPFAM" id="SSF81383">
    <property type="entry name" value="F-box domain"/>
    <property type="match status" value="1"/>
</dbReference>
<keyword evidence="6" id="KW-1185">Reference proteome</keyword>
<evidence type="ECO:0000259" key="4">
    <source>
        <dbReference type="PROSITE" id="PS51087"/>
    </source>
</evidence>
<dbReference type="SUPFAM" id="SSF110069">
    <property type="entry name" value="ApaG-like"/>
    <property type="match status" value="1"/>
</dbReference>
<feature type="domain" description="ApaG" evidence="4">
    <location>
        <begin position="271"/>
        <end position="399"/>
    </location>
</feature>
<dbReference type="InterPro" id="IPR052121">
    <property type="entry name" value="F-box_SCF_Substrate_Recog"/>
</dbReference>
<dbReference type="InterPro" id="IPR036767">
    <property type="entry name" value="ApaG_sf"/>
</dbReference>
<accession>A0AAV7K189</accession>
<dbReference type="Pfam" id="PF09346">
    <property type="entry name" value="SMI1_KNR4"/>
    <property type="match status" value="1"/>
</dbReference>
<evidence type="ECO:0000256" key="1">
    <source>
        <dbReference type="ARBA" id="ARBA00004906"/>
    </source>
</evidence>
<dbReference type="GO" id="GO:0005737">
    <property type="term" value="C:cytoplasm"/>
    <property type="evidence" value="ECO:0007669"/>
    <property type="project" value="TreeGrafter"/>
</dbReference>
<dbReference type="InterPro" id="IPR037883">
    <property type="entry name" value="Knr4/Smi1-like_sf"/>
</dbReference>
<reference evidence="5 6" key="1">
    <citation type="journal article" date="2023" name="BMC Biol.">
        <title>The compact genome of the sponge Oopsacas minuta (Hexactinellida) is lacking key metazoan core genes.</title>
        <authorList>
            <person name="Santini S."/>
            <person name="Schenkelaars Q."/>
            <person name="Jourda C."/>
            <person name="Duchesne M."/>
            <person name="Belahbib H."/>
            <person name="Rocher C."/>
            <person name="Selva M."/>
            <person name="Riesgo A."/>
            <person name="Vervoort M."/>
            <person name="Leys S.P."/>
            <person name="Kodjabachian L."/>
            <person name="Le Bivic A."/>
            <person name="Borchiellini C."/>
            <person name="Claverie J.M."/>
            <person name="Renard E."/>
        </authorList>
    </citation>
    <scope>NUCLEOTIDE SEQUENCE [LARGE SCALE GENOMIC DNA]</scope>
    <source>
        <strain evidence="5">SPO-2</strain>
    </source>
</reference>
<dbReference type="Proteomes" id="UP001165289">
    <property type="component" value="Unassembled WGS sequence"/>
</dbReference>
<feature type="domain" description="F-box" evidence="3">
    <location>
        <begin position="12"/>
        <end position="59"/>
    </location>
</feature>
<proteinExistence type="predicted"/>
<dbReference type="InterPro" id="IPR036047">
    <property type="entry name" value="F-box-like_dom_sf"/>
</dbReference>
<protein>
    <submittedName>
        <fullName evidence="5">F-box only protein 3</fullName>
    </submittedName>
</protein>
<dbReference type="PROSITE" id="PS50181">
    <property type="entry name" value="FBOX"/>
    <property type="match status" value="1"/>
</dbReference>
<sequence>MAELSSQGLNTNKDFLALPVDAISELCLFLSPKDAINLSRTCSALHPLIKQLHNVWRVYCKRVWLYSGPCSPGSSWYSEFLHWIDGWGQYMDCFADIKRAWDLVYLKFHQSDKNPDIIFRPGASERVLCDAETRLGYKLPTSYRCFLRIHNGQMGAKNSSLFGTELQFYHIKDEGSYLSPAEDLLQNLGLVCMTNHGRLQSYMLCVEPSSHSKAGEVKCHSKTTTGQLKSIKLHTCAPSFTDWFCKLGHQFQSYPVIDGVIMRFPYSSECIATTRGICIQVGTAFSDVYSRHIDDSLVIYHITISMSEHESGSLASQLITRHWSISDEKGAKEPIEGPGVVGYTPIISPGTVFTYTSGSHVERDWSLMEGYFTFVNQRTGETFQAKVPPFKLIVPPYTWVQLPI</sequence>
<dbReference type="Pfam" id="PF04379">
    <property type="entry name" value="DUF525"/>
    <property type="match status" value="1"/>
</dbReference>
<evidence type="ECO:0000313" key="6">
    <source>
        <dbReference type="Proteomes" id="UP001165289"/>
    </source>
</evidence>
<dbReference type="PANTHER" id="PTHR46550:SF1">
    <property type="entry name" value="F-BOX PROTEIN 3"/>
    <property type="match status" value="1"/>
</dbReference>
<dbReference type="EMBL" id="JAKMXF010000222">
    <property type="protein sequence ID" value="KAI6654519.1"/>
    <property type="molecule type" value="Genomic_DNA"/>
</dbReference>
<evidence type="ECO:0000313" key="5">
    <source>
        <dbReference type="EMBL" id="KAI6654519.1"/>
    </source>
</evidence>
<evidence type="ECO:0000259" key="3">
    <source>
        <dbReference type="PROSITE" id="PS50181"/>
    </source>
</evidence>
<keyword evidence="2" id="KW-0833">Ubl conjugation pathway</keyword>
<dbReference type="SMART" id="SM00860">
    <property type="entry name" value="SMI1_KNR4"/>
    <property type="match status" value="1"/>
</dbReference>
<dbReference type="InterPro" id="IPR001810">
    <property type="entry name" value="F-box_dom"/>
</dbReference>
<dbReference type="AlphaFoldDB" id="A0AAV7K189"/>